<gene>
    <name evidence="1" type="ORF">M9H77_08123</name>
</gene>
<dbReference type="Proteomes" id="UP001060085">
    <property type="component" value="Linkage Group LG02"/>
</dbReference>
<accession>A0ACC0BXA0</accession>
<dbReference type="EMBL" id="CM044702">
    <property type="protein sequence ID" value="KAI5677173.1"/>
    <property type="molecule type" value="Genomic_DNA"/>
</dbReference>
<evidence type="ECO:0000313" key="2">
    <source>
        <dbReference type="Proteomes" id="UP001060085"/>
    </source>
</evidence>
<protein>
    <submittedName>
        <fullName evidence="1">Uncharacterized protein</fullName>
    </submittedName>
</protein>
<proteinExistence type="predicted"/>
<name>A0ACC0BXA0_CATRO</name>
<organism evidence="1 2">
    <name type="scientific">Catharanthus roseus</name>
    <name type="common">Madagascar periwinkle</name>
    <name type="synonym">Vinca rosea</name>
    <dbReference type="NCBI Taxonomy" id="4058"/>
    <lineage>
        <taxon>Eukaryota</taxon>
        <taxon>Viridiplantae</taxon>
        <taxon>Streptophyta</taxon>
        <taxon>Embryophyta</taxon>
        <taxon>Tracheophyta</taxon>
        <taxon>Spermatophyta</taxon>
        <taxon>Magnoliopsida</taxon>
        <taxon>eudicotyledons</taxon>
        <taxon>Gunneridae</taxon>
        <taxon>Pentapetalae</taxon>
        <taxon>asterids</taxon>
        <taxon>lamiids</taxon>
        <taxon>Gentianales</taxon>
        <taxon>Apocynaceae</taxon>
        <taxon>Rauvolfioideae</taxon>
        <taxon>Vinceae</taxon>
        <taxon>Catharanthinae</taxon>
        <taxon>Catharanthus</taxon>
    </lineage>
</organism>
<reference evidence="2" key="1">
    <citation type="journal article" date="2023" name="Nat. Plants">
        <title>Single-cell RNA sequencing provides a high-resolution roadmap for understanding the multicellular compartmentation of specialized metabolism.</title>
        <authorList>
            <person name="Sun S."/>
            <person name="Shen X."/>
            <person name="Li Y."/>
            <person name="Li Y."/>
            <person name="Wang S."/>
            <person name="Li R."/>
            <person name="Zhang H."/>
            <person name="Shen G."/>
            <person name="Guo B."/>
            <person name="Wei J."/>
            <person name="Xu J."/>
            <person name="St-Pierre B."/>
            <person name="Chen S."/>
            <person name="Sun C."/>
        </authorList>
    </citation>
    <scope>NUCLEOTIDE SEQUENCE [LARGE SCALE GENOMIC DNA]</scope>
</reference>
<evidence type="ECO:0000313" key="1">
    <source>
        <dbReference type="EMBL" id="KAI5677173.1"/>
    </source>
</evidence>
<comment type="caution">
    <text evidence="1">The sequence shown here is derived from an EMBL/GenBank/DDBJ whole genome shotgun (WGS) entry which is preliminary data.</text>
</comment>
<keyword evidence="2" id="KW-1185">Reference proteome</keyword>
<sequence>MKFLEYCQGLLAYNDGEHVYEDTLSISCTCKMLSEVGILCSHCLHVFNTLCVQSIPDKYILKRWTKDIDVSGGSSGVGDARKCSKNDMVGSSVWRRGMVRKFSNLISASELNMNAWECIEEGFIMMKDKIITEVGPYFVDNSENEGRSSDIKDPVGRRSEGVHNVRKKSIVKINCNQVRGKRKSTLTHPSRIKTDVQLSMTNEDLRKDLNAPSSECQLSLEIYNSSDPKPSSILEKFINFM</sequence>